<dbReference type="Gene3D" id="2.40.50.140">
    <property type="entry name" value="Nucleic acid-binding proteins"/>
    <property type="match status" value="1"/>
</dbReference>
<keyword evidence="1" id="KW-0411">Iron-sulfur</keyword>
<organism evidence="7 8">
    <name type="scientific">Vulgatibacter incomptus</name>
    <dbReference type="NCBI Taxonomy" id="1391653"/>
    <lineage>
        <taxon>Bacteria</taxon>
        <taxon>Pseudomonadati</taxon>
        <taxon>Myxococcota</taxon>
        <taxon>Myxococcia</taxon>
        <taxon>Myxococcales</taxon>
        <taxon>Cystobacterineae</taxon>
        <taxon>Vulgatibacteraceae</taxon>
        <taxon>Vulgatibacter</taxon>
    </lineage>
</organism>
<dbReference type="GO" id="GO:0070475">
    <property type="term" value="P:rRNA base methylation"/>
    <property type="evidence" value="ECO:0007669"/>
    <property type="project" value="TreeGrafter"/>
</dbReference>
<evidence type="ECO:0000256" key="2">
    <source>
        <dbReference type="ARBA" id="ARBA00022603"/>
    </source>
</evidence>
<dbReference type="InterPro" id="IPR029063">
    <property type="entry name" value="SAM-dependent_MTases_sf"/>
</dbReference>
<evidence type="ECO:0000256" key="1">
    <source>
        <dbReference type="ARBA" id="ARBA00022485"/>
    </source>
</evidence>
<dbReference type="PANTHER" id="PTHR11061:SF49">
    <property type="entry name" value="23S RRNA (URACIL(1939)-C(5))-METHYLTRANSFERASE RLMD"/>
    <property type="match status" value="1"/>
</dbReference>
<dbReference type="GO" id="GO:0051539">
    <property type="term" value="F:4 iron, 4 sulfur cluster binding"/>
    <property type="evidence" value="ECO:0007669"/>
    <property type="project" value="UniProtKB-KW"/>
</dbReference>
<evidence type="ECO:0000256" key="3">
    <source>
        <dbReference type="ARBA" id="ARBA00022679"/>
    </source>
</evidence>
<keyword evidence="3 7" id="KW-0808">Transferase</keyword>
<reference evidence="7 8" key="1">
    <citation type="submission" date="2015-08" db="EMBL/GenBank/DDBJ databases">
        <authorList>
            <person name="Babu N.S."/>
            <person name="Beckwith C.J."/>
            <person name="Beseler K.G."/>
            <person name="Brison A."/>
            <person name="Carone J.V."/>
            <person name="Caskin T.P."/>
            <person name="Diamond M."/>
            <person name="Durham M.E."/>
            <person name="Foxe J.M."/>
            <person name="Go M."/>
            <person name="Henderson B.A."/>
            <person name="Jones I.B."/>
            <person name="McGettigan J.A."/>
            <person name="Micheletti S.J."/>
            <person name="Nasrallah M.E."/>
            <person name="Ortiz D."/>
            <person name="Piller C.R."/>
            <person name="Privatt S.R."/>
            <person name="Schneider S.L."/>
            <person name="Sharp S."/>
            <person name="Smith T.C."/>
            <person name="Stanton J.D."/>
            <person name="Ullery H.E."/>
            <person name="Wilson R.J."/>
            <person name="Serrano M.G."/>
            <person name="Buck G."/>
            <person name="Lee V."/>
            <person name="Wang Y."/>
            <person name="Carvalho R."/>
            <person name="Voegtly L."/>
            <person name="Shi R."/>
            <person name="Duckworth R."/>
            <person name="Johnson A."/>
            <person name="Loviza R."/>
            <person name="Walstead R."/>
            <person name="Shah Z."/>
            <person name="Kiflezghi M."/>
            <person name="Wade K."/>
            <person name="Ball S.L."/>
            <person name="Bradley K.W."/>
            <person name="Asai D.J."/>
            <person name="Bowman C.A."/>
            <person name="Russell D.A."/>
            <person name="Pope W.H."/>
            <person name="Jacobs-Sera D."/>
            <person name="Hendrix R.W."/>
            <person name="Hatfull G.F."/>
        </authorList>
    </citation>
    <scope>NUCLEOTIDE SEQUENCE [LARGE SCALE GENOMIC DNA]</scope>
    <source>
        <strain evidence="7 8">DSM 27710</strain>
    </source>
</reference>
<dbReference type="Pfam" id="PF01938">
    <property type="entry name" value="TRAM"/>
    <property type="match status" value="1"/>
</dbReference>
<keyword evidence="2 7" id="KW-0489">Methyltransferase</keyword>
<dbReference type="Gene3D" id="3.40.50.150">
    <property type="entry name" value="Vaccinia Virus protein VP39"/>
    <property type="match status" value="1"/>
</dbReference>
<dbReference type="Proteomes" id="UP000055590">
    <property type="component" value="Chromosome"/>
</dbReference>
<feature type="domain" description="TRAM" evidence="6">
    <location>
        <begin position="1"/>
        <end position="57"/>
    </location>
</feature>
<evidence type="ECO:0000313" key="7">
    <source>
        <dbReference type="EMBL" id="AKU90820.1"/>
    </source>
</evidence>
<dbReference type="InterPro" id="IPR012340">
    <property type="entry name" value="NA-bd_OB-fold"/>
</dbReference>
<evidence type="ECO:0000256" key="4">
    <source>
        <dbReference type="ARBA" id="ARBA00022691"/>
    </source>
</evidence>
<protein>
    <submittedName>
        <fullName evidence="7">23S rRNA (Uracil-5-)-methyltransferase RumA</fullName>
    </submittedName>
</protein>
<dbReference type="PROSITE" id="PS50926">
    <property type="entry name" value="TRAM"/>
    <property type="match status" value="1"/>
</dbReference>
<evidence type="ECO:0000259" key="6">
    <source>
        <dbReference type="PROSITE" id="PS50926"/>
    </source>
</evidence>
<dbReference type="SUPFAM" id="SSF50249">
    <property type="entry name" value="Nucleic acid-binding proteins"/>
    <property type="match status" value="1"/>
</dbReference>
<feature type="compositionally biased region" description="Low complexity" evidence="5">
    <location>
        <begin position="293"/>
        <end position="307"/>
    </location>
</feature>
<keyword evidence="1" id="KW-0004">4Fe-4S</keyword>
<dbReference type="EMBL" id="CP012332">
    <property type="protein sequence ID" value="AKU90820.1"/>
    <property type="molecule type" value="Genomic_DNA"/>
</dbReference>
<dbReference type="PANTHER" id="PTHR11061">
    <property type="entry name" value="RNA M5U METHYLTRANSFERASE"/>
    <property type="match status" value="1"/>
</dbReference>
<feature type="region of interest" description="Disordered" evidence="5">
    <location>
        <begin position="250"/>
        <end position="307"/>
    </location>
</feature>
<dbReference type="SUPFAM" id="SSF53335">
    <property type="entry name" value="S-adenosyl-L-methionine-dependent methyltransferases"/>
    <property type="match status" value="1"/>
</dbReference>
<dbReference type="AlphaFoldDB" id="A0A0K1PBC0"/>
<feature type="region of interest" description="Disordered" evidence="5">
    <location>
        <begin position="330"/>
        <end position="386"/>
    </location>
</feature>
<accession>A0A0K1PBC0</accession>
<dbReference type="STRING" id="1391653.AKJ08_1207"/>
<keyword evidence="1" id="KW-0408">Iron</keyword>
<dbReference type="GO" id="GO:0070041">
    <property type="term" value="F:rRNA (uridine-C5-)-methyltransferase activity"/>
    <property type="evidence" value="ECO:0007669"/>
    <property type="project" value="TreeGrafter"/>
</dbReference>
<keyword evidence="1" id="KW-0479">Metal-binding</keyword>
<gene>
    <name evidence="7" type="ORF">AKJ08_1207</name>
</gene>
<dbReference type="InterPro" id="IPR002792">
    <property type="entry name" value="TRAM_dom"/>
</dbReference>
<sequence length="386" mass="41764">MAAPPTIRIESIAHGGDGVGTLESGKRIFVPLTAPGDLVDVQLVSDGAQHARGTISRVVEAGANRVEPRCAHAAACGGCQLQQLSGEAQLRAKEQAFYEALARLGDCPRDAIEDARPIVASPLAFRYRIRCRLNFSKGELGHLRRGTHELEALRECHLLVPELEALALRVAAHLRARPIKHLSAVEICVGEDGSGAAALEPTTEAPPSWGERAGELLSIEGLRGVVVLPAAGAPVGEGVRLLVRGDRRRGSAEIRGSRDRRRSRPEFSSSGARTSSRRRTPRRTSDWSPPPWRVSGSSLETSSSSSSVARAISRSRWPLAVRRSRRWSPKASPSTWRAFPRKRSCAGVAPPAFLRKRRKPELKALPAFPRKRPPARSASSPAMRPG</sequence>
<keyword evidence="8" id="KW-1185">Reference proteome</keyword>
<proteinExistence type="predicted"/>
<evidence type="ECO:0000313" key="8">
    <source>
        <dbReference type="Proteomes" id="UP000055590"/>
    </source>
</evidence>
<evidence type="ECO:0000256" key="5">
    <source>
        <dbReference type="SAM" id="MobiDB-lite"/>
    </source>
</evidence>
<dbReference type="Gene3D" id="2.40.50.1070">
    <property type="match status" value="1"/>
</dbReference>
<name>A0A0K1PBC0_9BACT</name>
<dbReference type="KEGG" id="vin:AKJ08_1207"/>
<dbReference type="InterPro" id="IPR010280">
    <property type="entry name" value="U5_MeTrfase_fam"/>
</dbReference>
<keyword evidence="4" id="KW-0949">S-adenosyl-L-methionine</keyword>